<evidence type="ECO:0000256" key="8">
    <source>
        <dbReference type="ARBA" id="ARBA00022932"/>
    </source>
</evidence>
<dbReference type="PROSITE" id="PS50994">
    <property type="entry name" value="INTEGRASE"/>
    <property type="match status" value="1"/>
</dbReference>
<gene>
    <name evidence="11" type="ORF">NTEN_LOCUS15035</name>
</gene>
<dbReference type="GO" id="GO:0015074">
    <property type="term" value="P:DNA integration"/>
    <property type="evidence" value="ECO:0007669"/>
    <property type="project" value="UniProtKB-KW"/>
</dbReference>
<keyword evidence="8" id="KW-0239">DNA-directed DNA polymerase</keyword>
<dbReference type="Gene3D" id="3.30.420.10">
    <property type="entry name" value="Ribonuclease H-like superfamily/Ribonuclease H"/>
    <property type="match status" value="1"/>
</dbReference>
<keyword evidence="7" id="KW-0695">RNA-directed DNA polymerase</keyword>
<evidence type="ECO:0000256" key="2">
    <source>
        <dbReference type="ARBA" id="ARBA00022723"/>
    </source>
</evidence>
<keyword evidence="6" id="KW-0229">DNA integration</keyword>
<dbReference type="PANTHER" id="PTHR42648:SF11">
    <property type="entry name" value="TRANSPOSON TY4-P GAG-POL POLYPROTEIN"/>
    <property type="match status" value="1"/>
</dbReference>
<protein>
    <recommendedName>
        <fullName evidence="10">Integrase catalytic domain-containing protein</fullName>
    </recommendedName>
</protein>
<dbReference type="SUPFAM" id="SSF53098">
    <property type="entry name" value="Ribonuclease H-like"/>
    <property type="match status" value="1"/>
</dbReference>
<reference evidence="11 12" key="1">
    <citation type="submission" date="2020-02" db="EMBL/GenBank/DDBJ databases">
        <authorList>
            <person name="Ferguson B K."/>
        </authorList>
    </citation>
    <scope>NUCLEOTIDE SEQUENCE [LARGE SCALE GENOMIC DNA]</scope>
</reference>
<dbReference type="InterPro" id="IPR039537">
    <property type="entry name" value="Retrotran_Ty1/copia-like"/>
</dbReference>
<dbReference type="GO" id="GO:0003676">
    <property type="term" value="F:nucleic acid binding"/>
    <property type="evidence" value="ECO:0007669"/>
    <property type="project" value="InterPro"/>
</dbReference>
<keyword evidence="8" id="KW-0548">Nucleotidyltransferase</keyword>
<evidence type="ECO:0000256" key="1">
    <source>
        <dbReference type="ARBA" id="ARBA00022722"/>
    </source>
</evidence>
<keyword evidence="2" id="KW-0479">Metal-binding</keyword>
<evidence type="ECO:0000313" key="11">
    <source>
        <dbReference type="EMBL" id="CAB0009968.1"/>
    </source>
</evidence>
<dbReference type="GO" id="GO:0003887">
    <property type="term" value="F:DNA-directed DNA polymerase activity"/>
    <property type="evidence" value="ECO:0007669"/>
    <property type="project" value="UniProtKB-KW"/>
</dbReference>
<keyword evidence="12" id="KW-1185">Reference proteome</keyword>
<evidence type="ECO:0000256" key="5">
    <source>
        <dbReference type="ARBA" id="ARBA00022842"/>
    </source>
</evidence>
<keyword evidence="4" id="KW-0378">Hydrolase</keyword>
<feature type="domain" description="Integrase catalytic" evidence="10">
    <location>
        <begin position="92"/>
        <end position="257"/>
    </location>
</feature>
<dbReference type="Proteomes" id="UP000479000">
    <property type="component" value="Unassembled WGS sequence"/>
</dbReference>
<evidence type="ECO:0000256" key="9">
    <source>
        <dbReference type="ARBA" id="ARBA00023172"/>
    </source>
</evidence>
<keyword evidence="3" id="KW-0255">Endonuclease</keyword>
<evidence type="ECO:0000256" key="6">
    <source>
        <dbReference type="ARBA" id="ARBA00022908"/>
    </source>
</evidence>
<keyword evidence="8" id="KW-0808">Transferase</keyword>
<name>A0A6H5H3B6_9HEMI</name>
<evidence type="ECO:0000256" key="3">
    <source>
        <dbReference type="ARBA" id="ARBA00022759"/>
    </source>
</evidence>
<dbReference type="OrthoDB" id="6629191at2759"/>
<sequence length="292" mass="33277">MFEKLALAETAPLIYPTITPNQHGFIPGRSTVTNLLSLQEYVLSAFEGGCPQVDCVYTDFSKAFDKLSHKHVLAVCQGKQTRATFKKTTGRRASQLLELLHADLVGPLPKTWGGAKYIFTTLDDFSRRAFTFFLKNKSEVLENFKQFRLMVENETGKHIKTLRTDNGGEFTGKNFENFLLAHRIKHQRSVPHTPEQNEAAERAQRSFVEKDRCLMREAHCSNTLWAKAVNTATYLYNRNPHKAVPGKTPEEVWSGQKVNLSHLKVWGCVAYAQVPKAQRKKWSPKSKPYMFV</sequence>
<organism evidence="11 12">
    <name type="scientific">Nesidiocoris tenuis</name>
    <dbReference type="NCBI Taxonomy" id="355587"/>
    <lineage>
        <taxon>Eukaryota</taxon>
        <taxon>Metazoa</taxon>
        <taxon>Ecdysozoa</taxon>
        <taxon>Arthropoda</taxon>
        <taxon>Hexapoda</taxon>
        <taxon>Insecta</taxon>
        <taxon>Pterygota</taxon>
        <taxon>Neoptera</taxon>
        <taxon>Paraneoptera</taxon>
        <taxon>Hemiptera</taxon>
        <taxon>Heteroptera</taxon>
        <taxon>Panheteroptera</taxon>
        <taxon>Cimicomorpha</taxon>
        <taxon>Miridae</taxon>
        <taxon>Dicyphina</taxon>
        <taxon>Nesidiocoris</taxon>
    </lineage>
</organism>
<dbReference type="GO" id="GO:0003964">
    <property type="term" value="F:RNA-directed DNA polymerase activity"/>
    <property type="evidence" value="ECO:0007669"/>
    <property type="project" value="UniProtKB-KW"/>
</dbReference>
<dbReference type="GO" id="GO:0006310">
    <property type="term" value="P:DNA recombination"/>
    <property type="evidence" value="ECO:0007669"/>
    <property type="project" value="UniProtKB-KW"/>
</dbReference>
<accession>A0A6H5H3B6</accession>
<dbReference type="GO" id="GO:0016787">
    <property type="term" value="F:hydrolase activity"/>
    <property type="evidence" value="ECO:0007669"/>
    <property type="project" value="UniProtKB-KW"/>
</dbReference>
<dbReference type="GO" id="GO:0046872">
    <property type="term" value="F:metal ion binding"/>
    <property type="evidence" value="ECO:0007669"/>
    <property type="project" value="UniProtKB-KW"/>
</dbReference>
<dbReference type="PANTHER" id="PTHR42648">
    <property type="entry name" value="TRANSPOSASE, PUTATIVE-RELATED"/>
    <property type="match status" value="1"/>
</dbReference>
<dbReference type="InterPro" id="IPR036397">
    <property type="entry name" value="RNaseH_sf"/>
</dbReference>
<dbReference type="Pfam" id="PF00665">
    <property type="entry name" value="rve"/>
    <property type="match status" value="1"/>
</dbReference>
<proteinExistence type="predicted"/>
<evidence type="ECO:0000259" key="10">
    <source>
        <dbReference type="PROSITE" id="PS50994"/>
    </source>
</evidence>
<dbReference type="AlphaFoldDB" id="A0A6H5H3B6"/>
<dbReference type="EMBL" id="CADCXU010022535">
    <property type="protein sequence ID" value="CAB0009968.1"/>
    <property type="molecule type" value="Genomic_DNA"/>
</dbReference>
<evidence type="ECO:0000256" key="7">
    <source>
        <dbReference type="ARBA" id="ARBA00022918"/>
    </source>
</evidence>
<keyword evidence="9" id="KW-0233">DNA recombination</keyword>
<evidence type="ECO:0000313" key="12">
    <source>
        <dbReference type="Proteomes" id="UP000479000"/>
    </source>
</evidence>
<dbReference type="InterPro" id="IPR001584">
    <property type="entry name" value="Integrase_cat-core"/>
</dbReference>
<keyword evidence="5" id="KW-0460">Magnesium</keyword>
<dbReference type="GO" id="GO:0004519">
    <property type="term" value="F:endonuclease activity"/>
    <property type="evidence" value="ECO:0007669"/>
    <property type="project" value="UniProtKB-KW"/>
</dbReference>
<keyword evidence="1" id="KW-0540">Nuclease</keyword>
<dbReference type="InterPro" id="IPR012337">
    <property type="entry name" value="RNaseH-like_sf"/>
</dbReference>
<evidence type="ECO:0000256" key="4">
    <source>
        <dbReference type="ARBA" id="ARBA00022801"/>
    </source>
</evidence>